<evidence type="ECO:0000313" key="3">
    <source>
        <dbReference type="EMBL" id="KII73262.1"/>
    </source>
</evidence>
<feature type="coiled-coil region" evidence="1">
    <location>
        <begin position="37"/>
        <end position="64"/>
    </location>
</feature>
<organism evidence="3 4">
    <name type="scientific">Thelohanellus kitauei</name>
    <name type="common">Myxosporean</name>
    <dbReference type="NCBI Taxonomy" id="669202"/>
    <lineage>
        <taxon>Eukaryota</taxon>
        <taxon>Metazoa</taxon>
        <taxon>Cnidaria</taxon>
        <taxon>Myxozoa</taxon>
        <taxon>Myxosporea</taxon>
        <taxon>Bivalvulida</taxon>
        <taxon>Platysporina</taxon>
        <taxon>Myxobolidae</taxon>
        <taxon>Thelohanellus</taxon>
    </lineage>
</organism>
<gene>
    <name evidence="3" type="ORF">RF11_13129</name>
</gene>
<evidence type="ECO:0000256" key="1">
    <source>
        <dbReference type="SAM" id="Coils"/>
    </source>
</evidence>
<evidence type="ECO:0000256" key="2">
    <source>
        <dbReference type="SAM" id="MobiDB-lite"/>
    </source>
</evidence>
<dbReference type="OrthoDB" id="79940at2759"/>
<dbReference type="Proteomes" id="UP000031668">
    <property type="component" value="Unassembled WGS sequence"/>
</dbReference>
<keyword evidence="1" id="KW-0175">Coiled coil</keyword>
<keyword evidence="4" id="KW-1185">Reference proteome</keyword>
<accession>A0A0C2NGY6</accession>
<dbReference type="EMBL" id="JWZT01000920">
    <property type="protein sequence ID" value="KII73262.1"/>
    <property type="molecule type" value="Genomic_DNA"/>
</dbReference>
<dbReference type="AlphaFoldDB" id="A0A0C2NGY6"/>
<protein>
    <submittedName>
        <fullName evidence="3">Uncharacterized protein</fullName>
    </submittedName>
</protein>
<reference evidence="3 4" key="1">
    <citation type="journal article" date="2014" name="Genome Biol. Evol.">
        <title>The genome of the myxosporean Thelohanellus kitauei shows adaptations to nutrient acquisition within its fish host.</title>
        <authorList>
            <person name="Yang Y."/>
            <person name="Xiong J."/>
            <person name="Zhou Z."/>
            <person name="Huo F."/>
            <person name="Miao W."/>
            <person name="Ran C."/>
            <person name="Liu Y."/>
            <person name="Zhang J."/>
            <person name="Feng J."/>
            <person name="Wang M."/>
            <person name="Wang M."/>
            <person name="Wang L."/>
            <person name="Yao B."/>
        </authorList>
    </citation>
    <scope>NUCLEOTIDE SEQUENCE [LARGE SCALE GENOMIC DNA]</scope>
    <source>
        <strain evidence="3">Wuqing</strain>
    </source>
</reference>
<proteinExistence type="predicted"/>
<name>A0A0C2NGY6_THEKT</name>
<evidence type="ECO:0000313" key="4">
    <source>
        <dbReference type="Proteomes" id="UP000031668"/>
    </source>
</evidence>
<feature type="compositionally biased region" description="Polar residues" evidence="2">
    <location>
        <begin position="151"/>
        <end position="173"/>
    </location>
</feature>
<sequence>MSDYADLALDFQQLESCSPDSQAKLLRTLLKEQITLNRELDEKNLSLKNSNVILENQCEELSAKLGLKSKEVGGFRDDPEVFDKNGFSLEIDMLKAKVSSSILKSIVAPLENEVEHLKKRLAEAESLLEICSFKHKPVKLLPEAQEEELSNSDSSTQNDISNTFSSIESQSETLEIKKKLEK</sequence>
<feature type="region of interest" description="Disordered" evidence="2">
    <location>
        <begin position="144"/>
        <end position="182"/>
    </location>
</feature>
<comment type="caution">
    <text evidence="3">The sequence shown here is derived from an EMBL/GenBank/DDBJ whole genome shotgun (WGS) entry which is preliminary data.</text>
</comment>